<dbReference type="Pfam" id="PF04542">
    <property type="entry name" value="Sigma70_r2"/>
    <property type="match status" value="1"/>
</dbReference>
<proteinExistence type="inferred from homology"/>
<feature type="domain" description="RNA polymerase sigma-70 region 2" evidence="7">
    <location>
        <begin position="23"/>
        <end position="90"/>
    </location>
</feature>
<dbReference type="PANTHER" id="PTHR43133">
    <property type="entry name" value="RNA POLYMERASE ECF-TYPE SIGMA FACTO"/>
    <property type="match status" value="1"/>
</dbReference>
<dbReference type="InterPro" id="IPR013325">
    <property type="entry name" value="RNA_pol_sigma_r2"/>
</dbReference>
<dbReference type="InterPro" id="IPR036388">
    <property type="entry name" value="WH-like_DNA-bd_sf"/>
</dbReference>
<keyword evidence="4 6" id="KW-0238">DNA-binding</keyword>
<dbReference type="InterPro" id="IPR039425">
    <property type="entry name" value="RNA_pol_sigma-70-like"/>
</dbReference>
<dbReference type="InterPro" id="IPR014284">
    <property type="entry name" value="RNA_pol_sigma-70_dom"/>
</dbReference>
<dbReference type="GO" id="GO:0006352">
    <property type="term" value="P:DNA-templated transcription initiation"/>
    <property type="evidence" value="ECO:0007669"/>
    <property type="project" value="InterPro"/>
</dbReference>
<protein>
    <recommendedName>
        <fullName evidence="6">RNA polymerase sigma factor</fullName>
    </recommendedName>
</protein>
<dbReference type="InterPro" id="IPR013249">
    <property type="entry name" value="RNA_pol_sigma70_r4_t2"/>
</dbReference>
<comment type="caution">
    <text evidence="9">The sequence shown here is derived from an EMBL/GenBank/DDBJ whole genome shotgun (WGS) entry which is preliminary data.</text>
</comment>
<dbReference type="OrthoDB" id="9785675at2"/>
<evidence type="ECO:0000256" key="2">
    <source>
        <dbReference type="ARBA" id="ARBA00023015"/>
    </source>
</evidence>
<dbReference type="Gene3D" id="1.10.10.10">
    <property type="entry name" value="Winged helix-like DNA-binding domain superfamily/Winged helix DNA-binding domain"/>
    <property type="match status" value="1"/>
</dbReference>
<evidence type="ECO:0000313" key="9">
    <source>
        <dbReference type="EMBL" id="TCS81253.1"/>
    </source>
</evidence>
<dbReference type="GO" id="GO:0006950">
    <property type="term" value="P:response to stress"/>
    <property type="evidence" value="ECO:0007669"/>
    <property type="project" value="UniProtKB-ARBA"/>
</dbReference>
<dbReference type="Gene3D" id="1.10.1740.10">
    <property type="match status" value="1"/>
</dbReference>
<keyword evidence="3 6" id="KW-0731">Sigma factor</keyword>
<organism evidence="9 10">
    <name type="scientific">Tepidibacillus fermentans</name>
    <dbReference type="NCBI Taxonomy" id="1281767"/>
    <lineage>
        <taxon>Bacteria</taxon>
        <taxon>Bacillati</taxon>
        <taxon>Bacillota</taxon>
        <taxon>Bacilli</taxon>
        <taxon>Bacillales</taxon>
        <taxon>Bacillaceae</taxon>
        <taxon>Tepidibacillus</taxon>
    </lineage>
</organism>
<evidence type="ECO:0000256" key="3">
    <source>
        <dbReference type="ARBA" id="ARBA00023082"/>
    </source>
</evidence>
<evidence type="ECO:0000256" key="4">
    <source>
        <dbReference type="ARBA" id="ARBA00023125"/>
    </source>
</evidence>
<dbReference type="Proteomes" id="UP000295788">
    <property type="component" value="Unassembled WGS sequence"/>
</dbReference>
<dbReference type="GO" id="GO:0003677">
    <property type="term" value="F:DNA binding"/>
    <property type="evidence" value="ECO:0007669"/>
    <property type="project" value="UniProtKB-KW"/>
</dbReference>
<gene>
    <name evidence="9" type="ORF">EDD72_11311</name>
</gene>
<sequence>MDQELFQLISEAKEGKQDAFEQLITRYKGAVYRQAYAMLGDHMEAEDVTQEVFVKIYYSLSSLESAYAFTSWLTKITFNLCYDLIEKRKKKVTVTSENLDQLTRPNPPPSSRLIERKDLQLTLQEAMQNLSLEHREVIVLRDIQGYSYDEIAKLLKVPSGTVKSRLYHARLALKNELSK</sequence>
<dbReference type="AlphaFoldDB" id="A0A4R3KDW7"/>
<dbReference type="Pfam" id="PF08281">
    <property type="entry name" value="Sigma70_r4_2"/>
    <property type="match status" value="1"/>
</dbReference>
<keyword evidence="2 6" id="KW-0805">Transcription regulation</keyword>
<evidence type="ECO:0000256" key="6">
    <source>
        <dbReference type="RuleBase" id="RU000716"/>
    </source>
</evidence>
<dbReference type="PROSITE" id="PS01063">
    <property type="entry name" value="SIGMA70_ECF"/>
    <property type="match status" value="1"/>
</dbReference>
<reference evidence="9 10" key="1">
    <citation type="submission" date="2019-03" db="EMBL/GenBank/DDBJ databases">
        <title>Genomic Encyclopedia of Type Strains, Phase IV (KMG-IV): sequencing the most valuable type-strain genomes for metagenomic binning, comparative biology and taxonomic classification.</title>
        <authorList>
            <person name="Goeker M."/>
        </authorList>
    </citation>
    <scope>NUCLEOTIDE SEQUENCE [LARGE SCALE GENOMIC DNA]</scope>
    <source>
        <strain evidence="9 10">DSM 23802</strain>
    </source>
</reference>
<name>A0A4R3KDW7_9BACI</name>
<dbReference type="InterPro" id="IPR013324">
    <property type="entry name" value="RNA_pol_sigma_r3/r4-like"/>
</dbReference>
<dbReference type="EMBL" id="SMAB01000013">
    <property type="protein sequence ID" value="TCS81253.1"/>
    <property type="molecule type" value="Genomic_DNA"/>
</dbReference>
<dbReference type="SUPFAM" id="SSF88946">
    <property type="entry name" value="Sigma2 domain of RNA polymerase sigma factors"/>
    <property type="match status" value="1"/>
</dbReference>
<dbReference type="CDD" id="cd06171">
    <property type="entry name" value="Sigma70_r4"/>
    <property type="match status" value="1"/>
</dbReference>
<evidence type="ECO:0000259" key="8">
    <source>
        <dbReference type="Pfam" id="PF08281"/>
    </source>
</evidence>
<keyword evidence="5 6" id="KW-0804">Transcription</keyword>
<dbReference type="InterPro" id="IPR007627">
    <property type="entry name" value="RNA_pol_sigma70_r2"/>
</dbReference>
<keyword evidence="10" id="KW-1185">Reference proteome</keyword>
<evidence type="ECO:0000256" key="5">
    <source>
        <dbReference type="ARBA" id="ARBA00023163"/>
    </source>
</evidence>
<dbReference type="SUPFAM" id="SSF88659">
    <property type="entry name" value="Sigma3 and sigma4 domains of RNA polymerase sigma factors"/>
    <property type="match status" value="1"/>
</dbReference>
<accession>A0A4R3KDW7</accession>
<dbReference type="InterPro" id="IPR000838">
    <property type="entry name" value="RNA_pol_sigma70_ECF_CS"/>
</dbReference>
<dbReference type="PANTHER" id="PTHR43133:SF8">
    <property type="entry name" value="RNA POLYMERASE SIGMA FACTOR HI_1459-RELATED"/>
    <property type="match status" value="1"/>
</dbReference>
<comment type="similarity">
    <text evidence="1 6">Belongs to the sigma-70 factor family. ECF subfamily.</text>
</comment>
<evidence type="ECO:0000259" key="7">
    <source>
        <dbReference type="Pfam" id="PF04542"/>
    </source>
</evidence>
<dbReference type="RefSeq" id="WP_132769334.1">
    <property type="nucleotide sequence ID" value="NZ_SMAB01000013.1"/>
</dbReference>
<dbReference type="NCBIfam" id="TIGR02937">
    <property type="entry name" value="sigma70-ECF"/>
    <property type="match status" value="1"/>
</dbReference>
<evidence type="ECO:0000313" key="10">
    <source>
        <dbReference type="Proteomes" id="UP000295788"/>
    </source>
</evidence>
<feature type="domain" description="RNA polymerase sigma factor 70 region 4 type 2" evidence="8">
    <location>
        <begin position="122"/>
        <end position="173"/>
    </location>
</feature>
<dbReference type="GO" id="GO:0016987">
    <property type="term" value="F:sigma factor activity"/>
    <property type="evidence" value="ECO:0007669"/>
    <property type="project" value="UniProtKB-KW"/>
</dbReference>
<evidence type="ECO:0000256" key="1">
    <source>
        <dbReference type="ARBA" id="ARBA00010641"/>
    </source>
</evidence>